<dbReference type="GO" id="GO:0045892">
    <property type="term" value="P:negative regulation of DNA-templated transcription"/>
    <property type="evidence" value="ECO:0007669"/>
    <property type="project" value="InterPro"/>
</dbReference>
<dbReference type="Gene3D" id="1.10.10.60">
    <property type="entry name" value="Homeodomain-like"/>
    <property type="match status" value="1"/>
</dbReference>
<evidence type="ECO:0000259" key="4">
    <source>
        <dbReference type="Pfam" id="PF02909"/>
    </source>
</evidence>
<dbReference type="SUPFAM" id="SSF46689">
    <property type="entry name" value="Homeodomain-like"/>
    <property type="match status" value="1"/>
</dbReference>
<organism evidence="5 6">
    <name type="scientific">Microlunatus soli</name>
    <dbReference type="NCBI Taxonomy" id="630515"/>
    <lineage>
        <taxon>Bacteria</taxon>
        <taxon>Bacillati</taxon>
        <taxon>Actinomycetota</taxon>
        <taxon>Actinomycetes</taxon>
        <taxon>Propionibacteriales</taxon>
        <taxon>Propionibacteriaceae</taxon>
        <taxon>Microlunatus</taxon>
    </lineage>
</organism>
<evidence type="ECO:0000256" key="3">
    <source>
        <dbReference type="SAM" id="MobiDB-lite"/>
    </source>
</evidence>
<keyword evidence="6" id="KW-1185">Reference proteome</keyword>
<dbReference type="InterPro" id="IPR004111">
    <property type="entry name" value="Repressor_TetR_C"/>
</dbReference>
<protein>
    <submittedName>
        <fullName evidence="5">Tetracyclin repressor, C-terminal all-alpha domain</fullName>
    </submittedName>
</protein>
<feature type="domain" description="Tetracycline repressor TetR C-terminal" evidence="4">
    <location>
        <begin position="110"/>
        <end position="259"/>
    </location>
</feature>
<dbReference type="RefSeq" id="WP_091518815.1">
    <property type="nucleotide sequence ID" value="NZ_LT629772.1"/>
</dbReference>
<dbReference type="InterPro" id="IPR009057">
    <property type="entry name" value="Homeodomain-like_sf"/>
</dbReference>
<dbReference type="InterPro" id="IPR036271">
    <property type="entry name" value="Tet_transcr_reg_TetR-rel_C_sf"/>
</dbReference>
<dbReference type="SUPFAM" id="SSF48498">
    <property type="entry name" value="Tetracyclin repressor-like, C-terminal domain"/>
    <property type="match status" value="1"/>
</dbReference>
<evidence type="ECO:0000256" key="2">
    <source>
        <dbReference type="ARBA" id="ARBA00023163"/>
    </source>
</evidence>
<dbReference type="Pfam" id="PF02909">
    <property type="entry name" value="TetR_C_1"/>
    <property type="match status" value="1"/>
</dbReference>
<dbReference type="Gene3D" id="1.10.357.10">
    <property type="entry name" value="Tetracycline Repressor, domain 2"/>
    <property type="match status" value="1"/>
</dbReference>
<keyword evidence="1" id="KW-0805">Transcription regulation</keyword>
<feature type="region of interest" description="Disordered" evidence="3">
    <location>
        <begin position="15"/>
        <end position="34"/>
    </location>
</feature>
<sequence length="278" mass="30667">MEQEPAVERAEHTARLLWRHREQQPRRRGPRPGRELDDVVAAGIAIADADGIAGLTVRGLTARLGLARMGLYTYVADLDQLVELMIDQAAAEFFDGRLRGFPYGPRSRRPADPRRGWRRAAGTLCDANLDWIRRHPWLVERPNVRPVLGPSSTAKYDAELGVFDRLGLTDLEMDLAVWQLLNHVRGIAVDLTAAAREPETSEQWWSAGAAAAAARITAAEFPLAVRVGTAAGDAQAAAYDPLGSYRFGLSRLLDGLQVMIDDAGSRHRQTLEFRPDEG</sequence>
<dbReference type="AlphaFoldDB" id="A0A1H1MZH7"/>
<dbReference type="EMBL" id="LT629772">
    <property type="protein sequence ID" value="SDR92027.1"/>
    <property type="molecule type" value="Genomic_DNA"/>
</dbReference>
<feature type="compositionally biased region" description="Basic and acidic residues" evidence="3">
    <location>
        <begin position="15"/>
        <end position="25"/>
    </location>
</feature>
<accession>A0A1H1MZH7</accession>
<reference evidence="5 6" key="1">
    <citation type="submission" date="2016-10" db="EMBL/GenBank/DDBJ databases">
        <authorList>
            <person name="de Groot N.N."/>
        </authorList>
    </citation>
    <scope>NUCLEOTIDE SEQUENCE [LARGE SCALE GENOMIC DNA]</scope>
    <source>
        <strain evidence="5 6">DSM 21800</strain>
    </source>
</reference>
<proteinExistence type="predicted"/>
<gene>
    <name evidence="5" type="ORF">SAMN04489812_0314</name>
</gene>
<keyword evidence="2" id="KW-0804">Transcription</keyword>
<dbReference type="Proteomes" id="UP000199103">
    <property type="component" value="Chromosome I"/>
</dbReference>
<name>A0A1H1MZH7_9ACTN</name>
<dbReference type="STRING" id="630515.SAMN04489812_0314"/>
<evidence type="ECO:0000313" key="5">
    <source>
        <dbReference type="EMBL" id="SDR92027.1"/>
    </source>
</evidence>
<dbReference type="OrthoDB" id="3732465at2"/>
<evidence type="ECO:0000256" key="1">
    <source>
        <dbReference type="ARBA" id="ARBA00023015"/>
    </source>
</evidence>
<evidence type="ECO:0000313" key="6">
    <source>
        <dbReference type="Proteomes" id="UP000199103"/>
    </source>
</evidence>